<keyword evidence="6" id="KW-1185">Reference proteome</keyword>
<evidence type="ECO:0000313" key="6">
    <source>
        <dbReference type="Proteomes" id="UP000637628"/>
    </source>
</evidence>
<dbReference type="EMBL" id="BOML01000002">
    <property type="protein sequence ID" value="GID98749.1"/>
    <property type="molecule type" value="Genomic_DNA"/>
</dbReference>
<feature type="domain" description="Methyl-accepting transducer" evidence="4">
    <location>
        <begin position="286"/>
        <end position="522"/>
    </location>
</feature>
<evidence type="ECO:0000256" key="2">
    <source>
        <dbReference type="ARBA" id="ARBA00029447"/>
    </source>
</evidence>
<protein>
    <submittedName>
        <fullName evidence="5">Chemotaxis protein</fullName>
    </submittedName>
</protein>
<dbReference type="Gene3D" id="1.10.287.950">
    <property type="entry name" value="Methyl-accepting chemotaxis protein"/>
    <property type="match status" value="2"/>
</dbReference>
<evidence type="ECO:0000313" key="5">
    <source>
        <dbReference type="EMBL" id="GID98749.1"/>
    </source>
</evidence>
<dbReference type="Proteomes" id="UP000637628">
    <property type="component" value="Unassembled WGS sequence"/>
</dbReference>
<evidence type="ECO:0000256" key="1">
    <source>
        <dbReference type="ARBA" id="ARBA00023224"/>
    </source>
</evidence>
<reference evidence="5 6" key="1">
    <citation type="submission" date="2021-01" db="EMBL/GenBank/DDBJ databases">
        <title>Whole genome shotgun sequence of Actinoplanes durhamensis NBRC 14914.</title>
        <authorList>
            <person name="Komaki H."/>
            <person name="Tamura T."/>
        </authorList>
    </citation>
    <scope>NUCLEOTIDE SEQUENCE [LARGE SCALE GENOMIC DNA]</scope>
    <source>
        <strain evidence="5 6">NBRC 14914</strain>
    </source>
</reference>
<dbReference type="PANTHER" id="PTHR32089:SF112">
    <property type="entry name" value="LYSOZYME-LIKE PROTEIN-RELATED"/>
    <property type="match status" value="1"/>
</dbReference>
<evidence type="ECO:0000259" key="4">
    <source>
        <dbReference type="PROSITE" id="PS50111"/>
    </source>
</evidence>
<sequence>MQQISAGAEEASGATQQSLAAMNQVEERIESQEQITQQVAELSLALQNLLNETRGGINGLLANVESAANRQTASVGTITELEKQADEIGEIVKTVAHIADQTNLLALNAAIEAARARQHGRGFAVVADEVRTLAETSERSARQIRDLIDEVRAGVTDIATGVQSSAERARGEVVKGRSIAAQLETIRGDMGSIMEGAAEMAVAAQQVKQSTAVAKTRSEEIAAAAEQQSAACEQSLQTVSEQTQALRQSELAAELLAEIAESLRGSVDIAENADDVAGAAEELSAAVEEINRAAGQIDTAINEIDTGARMAAEKGLQTAEEIARIEQGAQLSEARGGAAVMRADQILALLVTNKAAVGSMIEAIGRAAREGIENVRKVTALEQISRRIDKIVDAIATLSIQTNMLAVNGSVESARAGEFGKGFAVVSTDIRSLARDSADNADRIKDLVKSVQDRVVQVRWDLEGTSREALAEVEAAKVTTARLEEIERDIRQVRIGNDEVRTSAQQIAAVLAEVKAGLEQIATSADQAEQLAGQASTAAREQAMGAEDLAAAIEEIAALADELQIAG</sequence>
<organism evidence="5 6">
    <name type="scientific">Paractinoplanes durhamensis</name>
    <dbReference type="NCBI Taxonomy" id="113563"/>
    <lineage>
        <taxon>Bacteria</taxon>
        <taxon>Bacillati</taxon>
        <taxon>Actinomycetota</taxon>
        <taxon>Actinomycetes</taxon>
        <taxon>Micromonosporales</taxon>
        <taxon>Micromonosporaceae</taxon>
        <taxon>Paractinoplanes</taxon>
    </lineage>
</organism>
<feature type="domain" description="Methyl-accepting transducer" evidence="4">
    <location>
        <begin position="1"/>
        <end position="243"/>
    </location>
</feature>
<accession>A0ABQ3YMH6</accession>
<dbReference type="SUPFAM" id="SSF58104">
    <property type="entry name" value="Methyl-accepting chemotaxis protein (MCP) signaling domain"/>
    <property type="match status" value="2"/>
</dbReference>
<dbReference type="SMART" id="SM00283">
    <property type="entry name" value="MA"/>
    <property type="match status" value="2"/>
</dbReference>
<comment type="similarity">
    <text evidence="2">Belongs to the methyl-accepting chemotaxis (MCP) protein family.</text>
</comment>
<gene>
    <name evidence="5" type="ORF">Adu01nite_01000</name>
</gene>
<dbReference type="PANTHER" id="PTHR32089">
    <property type="entry name" value="METHYL-ACCEPTING CHEMOTAXIS PROTEIN MCPB"/>
    <property type="match status" value="1"/>
</dbReference>
<keyword evidence="1 3" id="KW-0807">Transducer</keyword>
<dbReference type="InterPro" id="IPR004089">
    <property type="entry name" value="MCPsignal_dom"/>
</dbReference>
<evidence type="ECO:0000256" key="3">
    <source>
        <dbReference type="PROSITE-ProRule" id="PRU00284"/>
    </source>
</evidence>
<comment type="caution">
    <text evidence="5">The sequence shown here is derived from an EMBL/GenBank/DDBJ whole genome shotgun (WGS) entry which is preliminary data.</text>
</comment>
<proteinExistence type="inferred from homology"/>
<dbReference type="PROSITE" id="PS50111">
    <property type="entry name" value="CHEMOTAXIS_TRANSDUC_2"/>
    <property type="match status" value="2"/>
</dbReference>
<dbReference type="PRINTS" id="PR00260">
    <property type="entry name" value="CHEMTRNSDUCR"/>
</dbReference>
<dbReference type="RefSeq" id="WP_239132012.1">
    <property type="nucleotide sequence ID" value="NZ_BAAATX010000008.1"/>
</dbReference>
<name>A0ABQ3YMH6_9ACTN</name>
<dbReference type="Pfam" id="PF00015">
    <property type="entry name" value="MCPsignal"/>
    <property type="match status" value="2"/>
</dbReference>
<dbReference type="InterPro" id="IPR004090">
    <property type="entry name" value="Chemotax_Me-accpt_rcpt"/>
</dbReference>